<reference evidence="3" key="1">
    <citation type="journal article" date="2019" name="Int. J. Syst. Evol. Microbiol.">
        <title>The Global Catalogue of Microorganisms (GCM) 10K type strain sequencing project: providing services to taxonomists for standard genome sequencing and annotation.</title>
        <authorList>
            <consortium name="The Broad Institute Genomics Platform"/>
            <consortium name="The Broad Institute Genome Sequencing Center for Infectious Disease"/>
            <person name="Wu L."/>
            <person name="Ma J."/>
        </authorList>
    </citation>
    <scope>NUCLEOTIDE SEQUENCE [LARGE SCALE GENOMIC DNA]</scope>
    <source>
        <strain evidence="3">JCM 17657</strain>
    </source>
</reference>
<comment type="caution">
    <text evidence="2">The sequence shown here is derived from an EMBL/GenBank/DDBJ whole genome shotgun (WGS) entry which is preliminary data.</text>
</comment>
<protein>
    <submittedName>
        <fullName evidence="2">Uncharacterized protein</fullName>
    </submittedName>
</protein>
<proteinExistence type="predicted"/>
<keyword evidence="3" id="KW-1185">Reference proteome</keyword>
<evidence type="ECO:0000256" key="1">
    <source>
        <dbReference type="SAM" id="MobiDB-lite"/>
    </source>
</evidence>
<gene>
    <name evidence="2" type="ORF">GCM10023257_12550</name>
</gene>
<evidence type="ECO:0000313" key="3">
    <source>
        <dbReference type="Proteomes" id="UP001500610"/>
    </source>
</evidence>
<accession>A0ABP9HSA8</accession>
<dbReference type="EMBL" id="BAABIV010000003">
    <property type="protein sequence ID" value="GAA4976894.1"/>
    <property type="molecule type" value="Genomic_DNA"/>
</dbReference>
<name>A0ABP9HSA8_9ACTN</name>
<evidence type="ECO:0000313" key="2">
    <source>
        <dbReference type="EMBL" id="GAA4976894.1"/>
    </source>
</evidence>
<organism evidence="2 3">
    <name type="scientific">Streptomyces hyderabadensis</name>
    <dbReference type="NCBI Taxonomy" id="598549"/>
    <lineage>
        <taxon>Bacteria</taxon>
        <taxon>Bacillati</taxon>
        <taxon>Actinomycetota</taxon>
        <taxon>Actinomycetes</taxon>
        <taxon>Kitasatosporales</taxon>
        <taxon>Streptomycetaceae</taxon>
        <taxon>Streptomyces</taxon>
    </lineage>
</organism>
<feature type="region of interest" description="Disordered" evidence="1">
    <location>
        <begin position="121"/>
        <end position="151"/>
    </location>
</feature>
<sequence>MRRGDAPVAEEEARVHDDVIALSGLEAAVQQDGGGAAGDDDRLVVPAVRFAVVGACVADEALVRRGVGEVDGVHGAAVGAAHGQAPFGAEPDGRVEGQAQWCVGADGFCRAVRRECDRPTARGTGAVRRGGGGDGHRSEQDGEDGTGAQDRAHAGNELTEHRSHGNDSSSRHTYGMPAMEAQESLTEHPLVTVNPRGLRPVHRAGRFLPGHPNRRHSAYQWHTMSSGALAGRYGGPDKQSLSARRTA</sequence>
<feature type="region of interest" description="Disordered" evidence="1">
    <location>
        <begin position="228"/>
        <end position="247"/>
    </location>
</feature>
<dbReference type="Proteomes" id="UP001500610">
    <property type="component" value="Unassembled WGS sequence"/>
</dbReference>